<evidence type="ECO:0000259" key="3">
    <source>
        <dbReference type="SMART" id="SM00903"/>
    </source>
</evidence>
<evidence type="ECO:0000256" key="1">
    <source>
        <dbReference type="ARBA" id="ARBA00008898"/>
    </source>
</evidence>
<dbReference type="SUPFAM" id="SSF50475">
    <property type="entry name" value="FMN-binding split barrel"/>
    <property type="match status" value="1"/>
</dbReference>
<name>A0ABY5VRI5_9ACTN</name>
<dbReference type="PANTHER" id="PTHR30466:SF11">
    <property type="entry name" value="FLAVIN-DEPENDENT MONOOXYGENASE, REDUCTASE SUBUNIT HSAB"/>
    <property type="match status" value="1"/>
</dbReference>
<dbReference type="Proteomes" id="UP001059617">
    <property type="component" value="Chromosome"/>
</dbReference>
<keyword evidence="5" id="KW-1185">Reference proteome</keyword>
<protein>
    <submittedName>
        <fullName evidence="4">Flavin reductase family protein</fullName>
    </submittedName>
</protein>
<dbReference type="InterPro" id="IPR050268">
    <property type="entry name" value="NADH-dep_flavin_reductase"/>
</dbReference>
<evidence type="ECO:0000256" key="2">
    <source>
        <dbReference type="ARBA" id="ARBA00023002"/>
    </source>
</evidence>
<evidence type="ECO:0000313" key="4">
    <source>
        <dbReference type="EMBL" id="UWP80387.1"/>
    </source>
</evidence>
<proteinExistence type="inferred from homology"/>
<comment type="similarity">
    <text evidence="1">Belongs to the non-flavoprotein flavin reductase family.</text>
</comment>
<dbReference type="EMBL" id="CP073720">
    <property type="protein sequence ID" value="UWP80387.1"/>
    <property type="molecule type" value="Genomic_DNA"/>
</dbReference>
<keyword evidence="2" id="KW-0560">Oxidoreductase</keyword>
<reference evidence="4" key="1">
    <citation type="submission" date="2021-04" db="EMBL/GenBank/DDBJ databases">
        <authorList>
            <person name="Hartkoorn R.C."/>
            <person name="Beaudoing E."/>
            <person name="Hot D."/>
        </authorList>
    </citation>
    <scope>NUCLEOTIDE SEQUENCE</scope>
    <source>
        <strain evidence="4">NRRL B-16292</strain>
    </source>
</reference>
<reference evidence="4" key="2">
    <citation type="submission" date="2022-09" db="EMBL/GenBank/DDBJ databases">
        <title>Biosynthetic gene clusters of Dactylosporangioum fulvum.</title>
        <authorList>
            <person name="Caradec T."/>
        </authorList>
    </citation>
    <scope>NUCLEOTIDE SEQUENCE</scope>
    <source>
        <strain evidence="4">NRRL B-16292</strain>
    </source>
</reference>
<dbReference type="PANTHER" id="PTHR30466">
    <property type="entry name" value="FLAVIN REDUCTASE"/>
    <property type="match status" value="1"/>
</dbReference>
<dbReference type="InterPro" id="IPR002563">
    <property type="entry name" value="Flavin_Rdtase-like_dom"/>
</dbReference>
<dbReference type="InterPro" id="IPR012349">
    <property type="entry name" value="Split_barrel_FMN-bd"/>
</dbReference>
<dbReference type="Gene3D" id="2.30.110.10">
    <property type="entry name" value="Electron Transport, Fmn-binding Protein, Chain A"/>
    <property type="match status" value="1"/>
</dbReference>
<accession>A0ABY5VRI5</accession>
<evidence type="ECO:0000313" key="5">
    <source>
        <dbReference type="Proteomes" id="UP001059617"/>
    </source>
</evidence>
<feature type="domain" description="Flavin reductase like" evidence="3">
    <location>
        <begin position="34"/>
        <end position="178"/>
    </location>
</feature>
<dbReference type="RefSeq" id="WP_259858147.1">
    <property type="nucleotide sequence ID" value="NZ_BAAAST010000009.1"/>
</dbReference>
<organism evidence="4 5">
    <name type="scientific">Dactylosporangium fulvum</name>
    <dbReference type="NCBI Taxonomy" id="53359"/>
    <lineage>
        <taxon>Bacteria</taxon>
        <taxon>Bacillati</taxon>
        <taxon>Actinomycetota</taxon>
        <taxon>Actinomycetes</taxon>
        <taxon>Micromonosporales</taxon>
        <taxon>Micromonosporaceae</taxon>
        <taxon>Dactylosporangium</taxon>
    </lineage>
</organism>
<gene>
    <name evidence="4" type="ORF">Dfulv_35230</name>
</gene>
<dbReference type="Pfam" id="PF01613">
    <property type="entry name" value="Flavin_Reduct"/>
    <property type="match status" value="1"/>
</dbReference>
<sequence>MSATVSDRWSGEFAHDLSNMLPADPHSVQVRAAFNQFPAAVGAVCALVDGERTGLIASSIAVGVSYDPPMVLFSVRKDSQTWPVLRRAPRIGISILSEHQGAVCQQLSARGRDRFQGLTTESGEAGAVFVQEAISWLDCSIAAVTEAGDHEVVVFRVHAVSVAESANPLIYHQTRFRILQATRDG</sequence>
<dbReference type="SMART" id="SM00903">
    <property type="entry name" value="Flavin_Reduct"/>
    <property type="match status" value="1"/>
</dbReference>